<dbReference type="STRING" id="1798377.A2872_01550"/>
<organism evidence="1 2">
    <name type="scientific">Candidatus Gottesmanbacteria bacterium RIFCSPHIGHO2_01_FULL_42_12</name>
    <dbReference type="NCBI Taxonomy" id="1798377"/>
    <lineage>
        <taxon>Bacteria</taxon>
        <taxon>Candidatus Gottesmaniibacteriota</taxon>
    </lineage>
</organism>
<dbReference type="EMBL" id="MFJG01000009">
    <property type="protein sequence ID" value="OGG07272.1"/>
    <property type="molecule type" value="Genomic_DNA"/>
</dbReference>
<comment type="caution">
    <text evidence="1">The sequence shown here is derived from an EMBL/GenBank/DDBJ whole genome shotgun (WGS) entry which is preliminary data.</text>
</comment>
<evidence type="ECO:0000313" key="2">
    <source>
        <dbReference type="Proteomes" id="UP000178681"/>
    </source>
</evidence>
<dbReference type="AlphaFoldDB" id="A0A1F5Z575"/>
<accession>A0A1F5Z575</accession>
<reference evidence="1 2" key="1">
    <citation type="journal article" date="2016" name="Nat. Commun.">
        <title>Thousands of microbial genomes shed light on interconnected biogeochemical processes in an aquifer system.</title>
        <authorList>
            <person name="Anantharaman K."/>
            <person name="Brown C.T."/>
            <person name="Hug L.A."/>
            <person name="Sharon I."/>
            <person name="Castelle C.J."/>
            <person name="Probst A.J."/>
            <person name="Thomas B.C."/>
            <person name="Singh A."/>
            <person name="Wilkins M.J."/>
            <person name="Karaoz U."/>
            <person name="Brodie E.L."/>
            <person name="Williams K.H."/>
            <person name="Hubbard S.S."/>
            <person name="Banfield J.F."/>
        </authorList>
    </citation>
    <scope>NUCLEOTIDE SEQUENCE [LARGE SCALE GENOMIC DNA]</scope>
</reference>
<sequence>MGANITYAEKGETRIACDVMFNQRHVWLQEVDPDGAVVFDPQTGYKRASFTNMGPGGVDVHSLRNGYIEPGHSILLNVGTLRVNITATNSDKIYLNGSECKLPRDTAEEEAINRKRCPGK</sequence>
<gene>
    <name evidence="1" type="ORF">A2872_01550</name>
</gene>
<proteinExistence type="predicted"/>
<evidence type="ECO:0000313" key="1">
    <source>
        <dbReference type="EMBL" id="OGG07272.1"/>
    </source>
</evidence>
<name>A0A1F5Z575_9BACT</name>
<dbReference type="Proteomes" id="UP000178681">
    <property type="component" value="Unassembled WGS sequence"/>
</dbReference>
<protein>
    <submittedName>
        <fullName evidence="1">Uncharacterized protein</fullName>
    </submittedName>
</protein>